<evidence type="ECO:0000313" key="2">
    <source>
        <dbReference type="Proteomes" id="UP000070341"/>
    </source>
</evidence>
<evidence type="ECO:0000313" key="1">
    <source>
        <dbReference type="EMBL" id="KXA99389.1"/>
    </source>
</evidence>
<reference evidence="1 2" key="1">
    <citation type="journal article" date="2016" name="Sci. Rep.">
        <title>Metabolic traits of an uncultured archaeal lineage -MSBL1- from brine pools of the Red Sea.</title>
        <authorList>
            <person name="Mwirichia R."/>
            <person name="Alam I."/>
            <person name="Rashid M."/>
            <person name="Vinu M."/>
            <person name="Ba-Alawi W."/>
            <person name="Anthony Kamau A."/>
            <person name="Kamanda Ngugi D."/>
            <person name="Goker M."/>
            <person name="Klenk H.P."/>
            <person name="Bajic V."/>
            <person name="Stingl U."/>
        </authorList>
    </citation>
    <scope>NUCLEOTIDE SEQUENCE [LARGE SCALE GENOMIC DNA]</scope>
    <source>
        <strain evidence="1">SCGC-AAA259M10</strain>
    </source>
</reference>
<dbReference type="Proteomes" id="UP000070341">
    <property type="component" value="Unassembled WGS sequence"/>
</dbReference>
<proteinExistence type="predicted"/>
<gene>
    <name evidence="1" type="ORF">AKJ40_03260</name>
</gene>
<sequence>MTRLKGRVSLHFATSQGVREVKTGGYRDHGEKTKTADGTLTSPIERIVGIDDDYVFIPPDLQHL</sequence>
<dbReference type="EMBL" id="LHXU01000053">
    <property type="protein sequence ID" value="KXA99389.1"/>
    <property type="molecule type" value="Genomic_DNA"/>
</dbReference>
<name>A0A133UYY5_9EURY</name>
<accession>A0A133UYY5</accession>
<organism evidence="1 2">
    <name type="scientific">candidate division MSBL1 archaeon SCGC-AAA259M10</name>
    <dbReference type="NCBI Taxonomy" id="1698270"/>
    <lineage>
        <taxon>Archaea</taxon>
        <taxon>Methanobacteriati</taxon>
        <taxon>Methanobacteriota</taxon>
        <taxon>candidate division MSBL1</taxon>
    </lineage>
</organism>
<dbReference type="AlphaFoldDB" id="A0A133UYY5"/>
<keyword evidence="2" id="KW-1185">Reference proteome</keyword>
<comment type="caution">
    <text evidence="1">The sequence shown here is derived from an EMBL/GenBank/DDBJ whole genome shotgun (WGS) entry which is preliminary data.</text>
</comment>
<protein>
    <submittedName>
        <fullName evidence="1">Uncharacterized protein</fullName>
    </submittedName>
</protein>